<organism evidence="1 2">
    <name type="scientific">Hymenobacter lapidarius</name>
    <dbReference type="NCBI Taxonomy" id="1908237"/>
    <lineage>
        <taxon>Bacteria</taxon>
        <taxon>Pseudomonadati</taxon>
        <taxon>Bacteroidota</taxon>
        <taxon>Cytophagia</taxon>
        <taxon>Cytophagales</taxon>
        <taxon>Hymenobacteraceae</taxon>
        <taxon>Hymenobacter</taxon>
    </lineage>
</organism>
<dbReference type="AlphaFoldDB" id="A0A1G1TEG0"/>
<dbReference type="Proteomes" id="UP000176294">
    <property type="component" value="Unassembled WGS sequence"/>
</dbReference>
<protein>
    <submittedName>
        <fullName evidence="1">Uncharacterized protein</fullName>
    </submittedName>
</protein>
<sequence length="78" mass="8966">MWEGSNMETPYMAELLSYSSQEPELADFADWLRHCEGTEKFVAFAARFVSIGQQLKVAEGYETRRVLLEEQRALEAGF</sequence>
<name>A0A1G1TEG0_9BACT</name>
<keyword evidence="2" id="KW-1185">Reference proteome</keyword>
<comment type="caution">
    <text evidence="1">The sequence shown here is derived from an EMBL/GenBank/DDBJ whole genome shotgun (WGS) entry which is preliminary data.</text>
</comment>
<gene>
    <name evidence="1" type="ORF">BEN47_07565</name>
</gene>
<reference evidence="1 2" key="1">
    <citation type="submission" date="2016-08" db="EMBL/GenBank/DDBJ databases">
        <title>Hymenobacter coccineus sp. nov., Hymenobacter lapidarius sp. nov. and Hymenobacter glacialis sp. nov., isolated from Antarctic soil.</title>
        <authorList>
            <person name="Sedlacek I."/>
            <person name="Kralova S."/>
            <person name="Kyrova K."/>
            <person name="Maslanova I."/>
            <person name="Stankova E."/>
            <person name="Vrbovska V."/>
            <person name="Nemec M."/>
            <person name="Bartak M."/>
            <person name="Svec P."/>
            <person name="Busse H.-J."/>
            <person name="Pantucek R."/>
        </authorList>
    </citation>
    <scope>NUCLEOTIDE SEQUENCE [LARGE SCALE GENOMIC DNA]</scope>
    <source>
        <strain evidence="1 2">CCM 8643</strain>
    </source>
</reference>
<proteinExistence type="predicted"/>
<evidence type="ECO:0000313" key="1">
    <source>
        <dbReference type="EMBL" id="OGX89247.1"/>
    </source>
</evidence>
<evidence type="ECO:0000313" key="2">
    <source>
        <dbReference type="Proteomes" id="UP000176294"/>
    </source>
</evidence>
<dbReference type="EMBL" id="MDZB01000033">
    <property type="protein sequence ID" value="OGX89247.1"/>
    <property type="molecule type" value="Genomic_DNA"/>
</dbReference>
<accession>A0A1G1TEG0</accession>
<dbReference type="STRING" id="1908237.BEN47_07565"/>